<sequence length="313" mass="34853">MKFAASILLAGLTATASALPTTAKSAPSGKWFDRFVVVVLENTNKATALGNEYYQSLTNMGMLLDGYKGTTHPSQPNYISMITSTIAGGVFDDADHNTTQMSLVDLFEPAGLTWKAYMEGYQPLAGGECNPISKNKTSGYVRKHNPFMSFDNIRNSTARCRNIVNAEEHFSKDVALGAHAPNYMFYVPNLANDAHDTNISYTTTDVQSILNPMLTNKEFMKDTLILVTFDENDIYSPQFYGTDNDVYSVLLGNDSLACYNCIDQQFYNHFSQLTTLEQNWNLTNIPNPDGDGAMWDSWMLPFGKLQSKKERGH</sequence>
<dbReference type="EMBL" id="NKHU02000380">
    <property type="protein sequence ID" value="RHZ43796.1"/>
    <property type="molecule type" value="Genomic_DNA"/>
</dbReference>
<dbReference type="GO" id="GO:0016788">
    <property type="term" value="F:hydrolase activity, acting on ester bonds"/>
    <property type="evidence" value="ECO:0007669"/>
    <property type="project" value="InterPro"/>
</dbReference>
<dbReference type="Gene3D" id="3.40.720.10">
    <property type="entry name" value="Alkaline Phosphatase, subunit A"/>
    <property type="match status" value="1"/>
</dbReference>
<dbReference type="PANTHER" id="PTHR31956:SF8">
    <property type="entry name" value="ACID PHOSPHATASE PHOA (AFU_ORTHOLOGUE AFUA_1G03570)"/>
    <property type="match status" value="1"/>
</dbReference>
<evidence type="ECO:0000313" key="3">
    <source>
        <dbReference type="EMBL" id="RHZ43796.1"/>
    </source>
</evidence>
<feature type="chain" id="PRO_5017286235" description="Acid phosphatase" evidence="2">
    <location>
        <begin position="19"/>
        <end position="313"/>
    </location>
</feature>
<dbReference type="Proteomes" id="UP000215305">
    <property type="component" value="Unassembled WGS sequence"/>
</dbReference>
<evidence type="ECO:0000256" key="1">
    <source>
        <dbReference type="ARBA" id="ARBA00022801"/>
    </source>
</evidence>
<dbReference type="GO" id="GO:0009395">
    <property type="term" value="P:phospholipid catabolic process"/>
    <property type="evidence" value="ECO:0007669"/>
    <property type="project" value="TreeGrafter"/>
</dbReference>
<dbReference type="OrthoDB" id="5135119at2759"/>
<keyword evidence="2" id="KW-0732">Signal</keyword>
<keyword evidence="4" id="KW-1185">Reference proteome</keyword>
<dbReference type="InterPro" id="IPR007312">
    <property type="entry name" value="Phosphoesterase"/>
</dbReference>
<dbReference type="Pfam" id="PF04185">
    <property type="entry name" value="Phosphoesterase"/>
    <property type="match status" value="1"/>
</dbReference>
<protein>
    <recommendedName>
        <fullName evidence="5">Acid phosphatase</fullName>
    </recommendedName>
</protein>
<evidence type="ECO:0000313" key="4">
    <source>
        <dbReference type="Proteomes" id="UP000215305"/>
    </source>
</evidence>
<name>A0A397G386_ASPTH</name>
<proteinExistence type="predicted"/>
<evidence type="ECO:0000256" key="2">
    <source>
        <dbReference type="SAM" id="SignalP"/>
    </source>
</evidence>
<feature type="signal peptide" evidence="2">
    <location>
        <begin position="1"/>
        <end position="18"/>
    </location>
</feature>
<dbReference type="PANTHER" id="PTHR31956">
    <property type="entry name" value="NON-SPECIFIC PHOSPHOLIPASE C4-RELATED"/>
    <property type="match status" value="1"/>
</dbReference>
<keyword evidence="1" id="KW-0378">Hydrolase</keyword>
<evidence type="ECO:0008006" key="5">
    <source>
        <dbReference type="Google" id="ProtNLM"/>
    </source>
</evidence>
<comment type="caution">
    <text evidence="3">The sequence shown here is derived from an EMBL/GenBank/DDBJ whole genome shotgun (WGS) entry which is preliminary data.</text>
</comment>
<gene>
    <name evidence="3" type="ORF">CDV56_100476</name>
</gene>
<dbReference type="VEuPathDB" id="FungiDB:CDV56_100476"/>
<reference evidence="3" key="1">
    <citation type="submission" date="2018-08" db="EMBL/GenBank/DDBJ databases">
        <title>Draft genome sequence of azole-resistant Aspergillus thermomutatus (Neosartorya pseudofischeri) strain HMR AF 39, isolated from a human nasal aspirate.</title>
        <authorList>
            <person name="Parent-Michaud M."/>
            <person name="Dufresne P.J."/>
            <person name="Fournier E."/>
            <person name="Martineau C."/>
            <person name="Moreira S."/>
            <person name="Perkins V."/>
            <person name="De Repentigny L."/>
            <person name="Dufresne S.F."/>
        </authorList>
    </citation>
    <scope>NUCLEOTIDE SEQUENCE [LARGE SCALE GENOMIC DNA]</scope>
    <source>
        <strain evidence="3">HMR AF 39</strain>
    </source>
</reference>
<dbReference type="GeneID" id="38122450"/>
<dbReference type="AlphaFoldDB" id="A0A397G386"/>
<dbReference type="RefSeq" id="XP_026609991.1">
    <property type="nucleotide sequence ID" value="XM_026754095.1"/>
</dbReference>
<dbReference type="STRING" id="41047.A0A397G386"/>
<accession>A0A397G386</accession>
<dbReference type="InterPro" id="IPR017850">
    <property type="entry name" value="Alkaline_phosphatase_core_sf"/>
</dbReference>
<organism evidence="3 4">
    <name type="scientific">Aspergillus thermomutatus</name>
    <name type="common">Neosartorya pseudofischeri</name>
    <dbReference type="NCBI Taxonomy" id="41047"/>
    <lineage>
        <taxon>Eukaryota</taxon>
        <taxon>Fungi</taxon>
        <taxon>Dikarya</taxon>
        <taxon>Ascomycota</taxon>
        <taxon>Pezizomycotina</taxon>
        <taxon>Eurotiomycetes</taxon>
        <taxon>Eurotiomycetidae</taxon>
        <taxon>Eurotiales</taxon>
        <taxon>Aspergillaceae</taxon>
        <taxon>Aspergillus</taxon>
        <taxon>Aspergillus subgen. Fumigati</taxon>
    </lineage>
</organism>